<dbReference type="AlphaFoldDB" id="L8Y4K1"/>
<evidence type="ECO:0000259" key="2">
    <source>
        <dbReference type="PROSITE" id="PS50835"/>
    </source>
</evidence>
<dbReference type="InterPro" id="IPR013783">
    <property type="entry name" value="Ig-like_fold"/>
</dbReference>
<evidence type="ECO:0000256" key="1">
    <source>
        <dbReference type="SAM" id="SignalP"/>
    </source>
</evidence>
<dbReference type="EMBL" id="KB365225">
    <property type="protein sequence ID" value="ELV11373.1"/>
    <property type="molecule type" value="Genomic_DNA"/>
</dbReference>
<dbReference type="PROSITE" id="PS50835">
    <property type="entry name" value="IG_LIKE"/>
    <property type="match status" value="1"/>
</dbReference>
<reference evidence="4" key="2">
    <citation type="journal article" date="2013" name="Nat. Commun.">
        <title>Genome of the Chinese tree shrew.</title>
        <authorList>
            <person name="Fan Y."/>
            <person name="Huang Z.Y."/>
            <person name="Cao C.C."/>
            <person name="Chen C.S."/>
            <person name="Chen Y.X."/>
            <person name="Fan D.D."/>
            <person name="He J."/>
            <person name="Hou H.L."/>
            <person name="Hu L."/>
            <person name="Hu X.T."/>
            <person name="Jiang X.T."/>
            <person name="Lai R."/>
            <person name="Lang Y.S."/>
            <person name="Liang B."/>
            <person name="Liao S.G."/>
            <person name="Mu D."/>
            <person name="Ma Y.Y."/>
            <person name="Niu Y.Y."/>
            <person name="Sun X.Q."/>
            <person name="Xia J.Q."/>
            <person name="Xiao J."/>
            <person name="Xiong Z.Q."/>
            <person name="Xu L."/>
            <person name="Yang L."/>
            <person name="Zhang Y."/>
            <person name="Zhao W."/>
            <person name="Zhao X.D."/>
            <person name="Zheng Y.T."/>
            <person name="Zhou J.M."/>
            <person name="Zhu Y.B."/>
            <person name="Zhang G.J."/>
            <person name="Wang J."/>
            <person name="Yao Y.G."/>
        </authorList>
    </citation>
    <scope>NUCLEOTIDE SEQUENCE [LARGE SCALE GENOMIC DNA]</scope>
</reference>
<reference evidence="4" key="1">
    <citation type="submission" date="2012-07" db="EMBL/GenBank/DDBJ databases">
        <title>Genome of the Chinese tree shrew, a rising model animal genetically related to primates.</title>
        <authorList>
            <person name="Zhang G."/>
            <person name="Fan Y."/>
            <person name="Yao Y."/>
            <person name="Huang Z."/>
        </authorList>
    </citation>
    <scope>NUCLEOTIDE SEQUENCE [LARGE SCALE GENOMIC DNA]</scope>
</reference>
<protein>
    <submittedName>
        <fullName evidence="3">Ig lambda chain V-I region BL2</fullName>
    </submittedName>
</protein>
<dbReference type="SMART" id="SM00406">
    <property type="entry name" value="IGv"/>
    <property type="match status" value="1"/>
</dbReference>
<name>L8Y4K1_TUPCH</name>
<feature type="chain" id="PRO_5003998164" evidence="1">
    <location>
        <begin position="29"/>
        <end position="189"/>
    </location>
</feature>
<dbReference type="SMART" id="SM00409">
    <property type="entry name" value="IG"/>
    <property type="match status" value="1"/>
</dbReference>
<accession>L8Y4K1</accession>
<dbReference type="InterPro" id="IPR003599">
    <property type="entry name" value="Ig_sub"/>
</dbReference>
<dbReference type="InParanoid" id="L8Y4K1"/>
<feature type="signal peptide" evidence="1">
    <location>
        <begin position="1"/>
        <end position="28"/>
    </location>
</feature>
<dbReference type="Proteomes" id="UP000011518">
    <property type="component" value="Unassembled WGS sequence"/>
</dbReference>
<dbReference type="InterPro" id="IPR007110">
    <property type="entry name" value="Ig-like_dom"/>
</dbReference>
<dbReference type="Gene3D" id="2.60.40.10">
    <property type="entry name" value="Immunoglobulins"/>
    <property type="match status" value="2"/>
</dbReference>
<gene>
    <name evidence="3" type="ORF">TREES_T100013707</name>
</gene>
<organism evidence="3 4">
    <name type="scientific">Tupaia chinensis</name>
    <name type="common">Chinese tree shrew</name>
    <name type="synonym">Tupaia belangeri chinensis</name>
    <dbReference type="NCBI Taxonomy" id="246437"/>
    <lineage>
        <taxon>Eukaryota</taxon>
        <taxon>Metazoa</taxon>
        <taxon>Chordata</taxon>
        <taxon>Craniata</taxon>
        <taxon>Vertebrata</taxon>
        <taxon>Euteleostomi</taxon>
        <taxon>Mammalia</taxon>
        <taxon>Eutheria</taxon>
        <taxon>Euarchontoglires</taxon>
        <taxon>Scandentia</taxon>
        <taxon>Tupaiidae</taxon>
        <taxon>Tupaia</taxon>
    </lineage>
</organism>
<keyword evidence="1" id="KW-0732">Signal</keyword>
<dbReference type="InterPro" id="IPR013106">
    <property type="entry name" value="Ig_V-set"/>
</dbReference>
<evidence type="ECO:0000313" key="3">
    <source>
        <dbReference type="EMBL" id="ELV11373.1"/>
    </source>
</evidence>
<dbReference type="STRING" id="246437.L8Y4K1"/>
<dbReference type="Pfam" id="PF07686">
    <property type="entry name" value="V-set"/>
    <property type="match status" value="1"/>
</dbReference>
<proteinExistence type="predicted"/>
<sequence length="189" mass="20955">MWGPGTMSTMAWTPLLLVLLSYYLGSLSQPALTQPPFFSASPGASVRFTCTLKSDISVGNYRVHWYQQKPGSPPRYLLGNIGYGYDVHWYQQFPGTAPRLHIYDNSIRPSGVPDQFSGPKSGPSASLDISGLQAEDEADYYCQSWDRNAAGPTVLQARGEVRQELLSVQPLGFFTQHPPRKSQLLPLFV</sequence>
<dbReference type="InterPro" id="IPR050150">
    <property type="entry name" value="IgV_Light_Chain"/>
</dbReference>
<dbReference type="PANTHER" id="PTHR23267">
    <property type="entry name" value="IMMUNOGLOBULIN LIGHT CHAIN"/>
    <property type="match status" value="1"/>
</dbReference>
<evidence type="ECO:0000313" key="4">
    <source>
        <dbReference type="Proteomes" id="UP000011518"/>
    </source>
</evidence>
<dbReference type="SUPFAM" id="SSF48726">
    <property type="entry name" value="Immunoglobulin"/>
    <property type="match status" value="2"/>
</dbReference>
<feature type="domain" description="Ig-like" evidence="2">
    <location>
        <begin position="30"/>
        <end position="143"/>
    </location>
</feature>
<keyword evidence="4" id="KW-1185">Reference proteome</keyword>
<dbReference type="InterPro" id="IPR036179">
    <property type="entry name" value="Ig-like_dom_sf"/>
</dbReference>